<comment type="subcellular location">
    <subcellularLocation>
        <location evidence="1">Membrane</location>
        <topology evidence="1">Multi-pass membrane protein</topology>
    </subcellularLocation>
</comment>
<evidence type="ECO:0000313" key="12">
    <source>
        <dbReference type="EnsemblFungi" id="EJT72945"/>
    </source>
</evidence>
<reference evidence="11" key="2">
    <citation type="submission" date="2010-07" db="EMBL/GenBank/DDBJ databases">
        <authorList>
            <consortium name="The Broad Institute Genome Sequencing Platform"/>
            <consortium name="Broad Institute Genome Sequencing Center for Infectious Disease"/>
            <person name="Ma L.-J."/>
            <person name="Dead R."/>
            <person name="Young S."/>
            <person name="Zeng Q."/>
            <person name="Koehrsen M."/>
            <person name="Alvarado L."/>
            <person name="Berlin A."/>
            <person name="Chapman S.B."/>
            <person name="Chen Z."/>
            <person name="Freedman E."/>
            <person name="Gellesch M."/>
            <person name="Goldberg J."/>
            <person name="Griggs A."/>
            <person name="Gujja S."/>
            <person name="Heilman E.R."/>
            <person name="Heiman D."/>
            <person name="Hepburn T."/>
            <person name="Howarth C."/>
            <person name="Jen D."/>
            <person name="Larson L."/>
            <person name="Mehta T."/>
            <person name="Neiman D."/>
            <person name="Pearson M."/>
            <person name="Roberts A."/>
            <person name="Saif S."/>
            <person name="Shea T."/>
            <person name="Shenoy N."/>
            <person name="Sisk P."/>
            <person name="Stolte C."/>
            <person name="Sykes S."/>
            <person name="Walk T."/>
            <person name="White J."/>
            <person name="Yandava C."/>
            <person name="Haas B."/>
            <person name="Nusbaum C."/>
            <person name="Birren B."/>
        </authorList>
    </citation>
    <scope>NUCLEOTIDE SEQUENCE</scope>
    <source>
        <strain evidence="11">R3-111a-1</strain>
    </source>
</reference>
<dbReference type="STRING" id="644352.J3P8G2"/>
<dbReference type="PROSITE" id="PS50850">
    <property type="entry name" value="MFS"/>
    <property type="match status" value="1"/>
</dbReference>
<evidence type="ECO:0000313" key="13">
    <source>
        <dbReference type="Proteomes" id="UP000006039"/>
    </source>
</evidence>
<gene>
    <name evidence="12" type="primary">20350254</name>
    <name evidence="11" type="ORF">GGTG_09796</name>
</gene>
<dbReference type="InterPro" id="IPR020846">
    <property type="entry name" value="MFS_dom"/>
</dbReference>
<evidence type="ECO:0000259" key="10">
    <source>
        <dbReference type="PROSITE" id="PS50850"/>
    </source>
</evidence>
<reference evidence="11" key="3">
    <citation type="submission" date="2010-09" db="EMBL/GenBank/DDBJ databases">
        <title>Annotation of Gaeumannomyces graminis var. tritici R3-111a-1.</title>
        <authorList>
            <consortium name="The Broad Institute Genome Sequencing Platform"/>
            <person name="Ma L.-J."/>
            <person name="Dead R."/>
            <person name="Young S.K."/>
            <person name="Zeng Q."/>
            <person name="Gargeya S."/>
            <person name="Fitzgerald M."/>
            <person name="Haas B."/>
            <person name="Abouelleil A."/>
            <person name="Alvarado L."/>
            <person name="Arachchi H.M."/>
            <person name="Berlin A."/>
            <person name="Brown A."/>
            <person name="Chapman S.B."/>
            <person name="Chen Z."/>
            <person name="Dunbar C."/>
            <person name="Freedman E."/>
            <person name="Gearin G."/>
            <person name="Gellesch M."/>
            <person name="Goldberg J."/>
            <person name="Griggs A."/>
            <person name="Gujja S."/>
            <person name="Heiman D."/>
            <person name="Howarth C."/>
            <person name="Larson L."/>
            <person name="Lui A."/>
            <person name="MacDonald P.J.P."/>
            <person name="Mehta T."/>
            <person name="Montmayeur A."/>
            <person name="Murphy C."/>
            <person name="Neiman D."/>
            <person name="Pearson M."/>
            <person name="Priest M."/>
            <person name="Roberts A."/>
            <person name="Saif S."/>
            <person name="Shea T."/>
            <person name="Shenoy N."/>
            <person name="Sisk P."/>
            <person name="Stolte C."/>
            <person name="Sykes S."/>
            <person name="Yandava C."/>
            <person name="Wortman J."/>
            <person name="Nusbaum C."/>
            <person name="Birren B."/>
        </authorList>
    </citation>
    <scope>NUCLEOTIDE SEQUENCE</scope>
    <source>
        <strain evidence="11">R3-111a-1</strain>
    </source>
</reference>
<dbReference type="PANTHER" id="PTHR48022">
    <property type="entry name" value="PLASTIDIC GLUCOSE TRANSPORTER 4"/>
    <property type="match status" value="1"/>
</dbReference>
<dbReference type="EnsemblFungi" id="EJT72945">
    <property type="protein sequence ID" value="EJT72945"/>
    <property type="gene ID" value="GGTG_09796"/>
</dbReference>
<dbReference type="EMBL" id="GL385399">
    <property type="protein sequence ID" value="EJT72945.1"/>
    <property type="molecule type" value="Genomic_DNA"/>
</dbReference>
<reference evidence="12" key="4">
    <citation type="journal article" date="2015" name="G3 (Bethesda)">
        <title>Genome sequences of three phytopathogenic species of the Magnaporthaceae family of fungi.</title>
        <authorList>
            <person name="Okagaki L.H."/>
            <person name="Nunes C.C."/>
            <person name="Sailsbery J."/>
            <person name="Clay B."/>
            <person name="Brown D."/>
            <person name="John T."/>
            <person name="Oh Y."/>
            <person name="Young N."/>
            <person name="Fitzgerald M."/>
            <person name="Haas B.J."/>
            <person name="Zeng Q."/>
            <person name="Young S."/>
            <person name="Adiconis X."/>
            <person name="Fan L."/>
            <person name="Levin J.Z."/>
            <person name="Mitchell T.K."/>
            <person name="Okubara P.A."/>
            <person name="Farman M.L."/>
            <person name="Kohn L.M."/>
            <person name="Birren B."/>
            <person name="Ma L.-J."/>
            <person name="Dean R.A."/>
        </authorList>
    </citation>
    <scope>NUCLEOTIDE SEQUENCE</scope>
    <source>
        <strain evidence="12">R3-111a-1</strain>
    </source>
</reference>
<keyword evidence="13" id="KW-1185">Reference proteome</keyword>
<comment type="similarity">
    <text evidence="2 7">Belongs to the major facilitator superfamily. Sugar transporter (TC 2.A.1.1) family.</text>
</comment>
<feature type="transmembrane region" description="Helical" evidence="9">
    <location>
        <begin position="362"/>
        <end position="385"/>
    </location>
</feature>
<keyword evidence="4 9" id="KW-0812">Transmembrane</keyword>
<dbReference type="Proteomes" id="UP000006039">
    <property type="component" value="Unassembled WGS sequence"/>
</dbReference>
<feature type="transmembrane region" description="Helical" evidence="9">
    <location>
        <begin position="329"/>
        <end position="350"/>
    </location>
</feature>
<feature type="transmembrane region" description="Helical" evidence="9">
    <location>
        <begin position="494"/>
        <end position="510"/>
    </location>
</feature>
<sequence length="566" mass="62517">MSNEARPAGATSGGGAGDLNIEQGGPNQRFRQLNDAGLDDKVLISEAQEGTRHEHSLGLVQGLKAYKRAAFWSVLISCTIIMEGYDVALLGSFFGYPQFRLKYGEYLNEEKGYQISSGWQQAFNISSALANILGALLNGYFTAKYGHRKVIMLSLAALAGFIFIVFFAPNIQTQLAGQILCNIPWGVFATTGPAYASEVTPLAIRGHLTAYVNLCWCIGQFIGAGVLAGLVSREDEWSYKIPFAIQWVWPVPLFVAAWLAPESPWHLVRVNRLGDARRSLERLSDPAEHPNLDETLAMMVQTNKMEMEEREGVTYWDAFRGTNLRRTEIACVGFLSQITTGGALCYQGTFFFQQTGIPDRTAYYIGLAGTAIAFLGTCLSWAFIYKLGRRRIWLMGLSGLVAILWTIGFLALPEQNLPLAWAQSLLCVVWLGVYSLTVGPIIYTLVAEIGSTRLRTQTIVLARSTYYAGNIIGNGTLNPKMISPGDWNLKGKTAFFWASVATLTLVWGYFRVFETKGRTFGELDTMFQRGVTARQSAKYKLEVDDMAMTKSKTNDSAPAVAESKQQ</sequence>
<dbReference type="GO" id="GO:0005351">
    <property type="term" value="F:carbohydrate:proton symporter activity"/>
    <property type="evidence" value="ECO:0007669"/>
    <property type="project" value="TreeGrafter"/>
</dbReference>
<dbReference type="InterPro" id="IPR003663">
    <property type="entry name" value="Sugar/inositol_transpt"/>
</dbReference>
<evidence type="ECO:0000256" key="1">
    <source>
        <dbReference type="ARBA" id="ARBA00004141"/>
    </source>
</evidence>
<feature type="transmembrane region" description="Helical" evidence="9">
    <location>
        <begin position="69"/>
        <end position="96"/>
    </location>
</feature>
<evidence type="ECO:0000256" key="3">
    <source>
        <dbReference type="ARBA" id="ARBA00022448"/>
    </source>
</evidence>
<dbReference type="NCBIfam" id="TIGR00879">
    <property type="entry name" value="SP"/>
    <property type="match status" value="1"/>
</dbReference>
<dbReference type="VEuPathDB" id="FungiDB:GGTG_09796"/>
<feature type="transmembrane region" description="Helical" evidence="9">
    <location>
        <begin position="392"/>
        <end position="413"/>
    </location>
</feature>
<dbReference type="InterPro" id="IPR050360">
    <property type="entry name" value="MFS_Sugar_Transporters"/>
</dbReference>
<reference evidence="13" key="1">
    <citation type="submission" date="2010-07" db="EMBL/GenBank/DDBJ databases">
        <title>The genome sequence of Gaeumannomyces graminis var. tritici strain R3-111a-1.</title>
        <authorList>
            <consortium name="The Broad Institute Genome Sequencing Platform"/>
            <person name="Ma L.-J."/>
            <person name="Dead R."/>
            <person name="Young S."/>
            <person name="Zeng Q."/>
            <person name="Koehrsen M."/>
            <person name="Alvarado L."/>
            <person name="Berlin A."/>
            <person name="Chapman S.B."/>
            <person name="Chen Z."/>
            <person name="Freedman E."/>
            <person name="Gellesch M."/>
            <person name="Goldberg J."/>
            <person name="Griggs A."/>
            <person name="Gujja S."/>
            <person name="Heilman E.R."/>
            <person name="Heiman D."/>
            <person name="Hepburn T."/>
            <person name="Howarth C."/>
            <person name="Jen D."/>
            <person name="Larson L."/>
            <person name="Mehta T."/>
            <person name="Neiman D."/>
            <person name="Pearson M."/>
            <person name="Roberts A."/>
            <person name="Saif S."/>
            <person name="Shea T."/>
            <person name="Shenoy N."/>
            <person name="Sisk P."/>
            <person name="Stolte C."/>
            <person name="Sykes S."/>
            <person name="Walk T."/>
            <person name="White J."/>
            <person name="Yandava C."/>
            <person name="Haas B."/>
            <person name="Nusbaum C."/>
            <person name="Birren B."/>
        </authorList>
    </citation>
    <scope>NUCLEOTIDE SEQUENCE [LARGE SCALE GENOMIC DNA]</scope>
    <source>
        <strain evidence="13">R3-111a-1</strain>
    </source>
</reference>
<proteinExistence type="inferred from homology"/>
<evidence type="ECO:0000256" key="6">
    <source>
        <dbReference type="ARBA" id="ARBA00023136"/>
    </source>
</evidence>
<dbReference type="eggNOG" id="KOG0254">
    <property type="taxonomic scope" value="Eukaryota"/>
</dbReference>
<evidence type="ECO:0000256" key="5">
    <source>
        <dbReference type="ARBA" id="ARBA00022989"/>
    </source>
</evidence>
<feature type="domain" description="Major facilitator superfamily (MFS) profile" evidence="10">
    <location>
        <begin position="72"/>
        <end position="516"/>
    </location>
</feature>
<organism evidence="11">
    <name type="scientific">Gaeumannomyces tritici (strain R3-111a-1)</name>
    <name type="common">Wheat and barley take-all root rot fungus</name>
    <name type="synonym">Gaeumannomyces graminis var. tritici</name>
    <dbReference type="NCBI Taxonomy" id="644352"/>
    <lineage>
        <taxon>Eukaryota</taxon>
        <taxon>Fungi</taxon>
        <taxon>Dikarya</taxon>
        <taxon>Ascomycota</taxon>
        <taxon>Pezizomycotina</taxon>
        <taxon>Sordariomycetes</taxon>
        <taxon>Sordariomycetidae</taxon>
        <taxon>Magnaporthales</taxon>
        <taxon>Magnaporthaceae</taxon>
        <taxon>Gaeumannomyces</taxon>
    </lineage>
</organism>
<evidence type="ECO:0000256" key="4">
    <source>
        <dbReference type="ARBA" id="ARBA00022692"/>
    </source>
</evidence>
<feature type="transmembrane region" description="Helical" evidence="9">
    <location>
        <begin position="175"/>
        <end position="196"/>
    </location>
</feature>
<feature type="transmembrane region" description="Helical" evidence="9">
    <location>
        <begin position="122"/>
        <end position="143"/>
    </location>
</feature>
<dbReference type="FunFam" id="1.20.1250.20:FF:000078">
    <property type="entry name" value="MFS maltose transporter, putative"/>
    <property type="match status" value="1"/>
</dbReference>
<dbReference type="Gene3D" id="1.20.1250.20">
    <property type="entry name" value="MFS general substrate transporter like domains"/>
    <property type="match status" value="1"/>
</dbReference>
<keyword evidence="3 7" id="KW-0813">Transport</keyword>
<dbReference type="PANTHER" id="PTHR48022:SF83">
    <property type="entry name" value="MAJOR FACILITATOR SUPERFAMILY (MFS) PROFILE DOMAIN-CONTAINING PROTEIN"/>
    <property type="match status" value="1"/>
</dbReference>
<evidence type="ECO:0000256" key="2">
    <source>
        <dbReference type="ARBA" id="ARBA00010992"/>
    </source>
</evidence>
<dbReference type="RefSeq" id="XP_009225919.1">
    <property type="nucleotide sequence ID" value="XM_009227655.1"/>
</dbReference>
<dbReference type="OrthoDB" id="6612291at2759"/>
<dbReference type="GO" id="GO:0016020">
    <property type="term" value="C:membrane"/>
    <property type="evidence" value="ECO:0007669"/>
    <property type="project" value="UniProtKB-SubCell"/>
</dbReference>
<reference evidence="12" key="5">
    <citation type="submission" date="2018-04" db="UniProtKB">
        <authorList>
            <consortium name="EnsemblFungi"/>
        </authorList>
    </citation>
    <scope>IDENTIFICATION</scope>
    <source>
        <strain evidence="12">R3-111a-1</strain>
    </source>
</reference>
<dbReference type="HOGENOM" id="CLU_001265_11_5_1"/>
<evidence type="ECO:0000256" key="7">
    <source>
        <dbReference type="RuleBase" id="RU003346"/>
    </source>
</evidence>
<feature type="transmembrane region" description="Helical" evidence="9">
    <location>
        <begin position="419"/>
        <end position="446"/>
    </location>
</feature>
<evidence type="ECO:0000313" key="11">
    <source>
        <dbReference type="EMBL" id="EJT72945.1"/>
    </source>
</evidence>
<name>J3P8G2_GAET3</name>
<feature type="transmembrane region" description="Helical" evidence="9">
    <location>
        <begin position="243"/>
        <end position="260"/>
    </location>
</feature>
<feature type="transmembrane region" description="Helical" evidence="9">
    <location>
        <begin position="208"/>
        <end position="231"/>
    </location>
</feature>
<evidence type="ECO:0000256" key="9">
    <source>
        <dbReference type="SAM" id="Phobius"/>
    </source>
</evidence>
<dbReference type="SUPFAM" id="SSF103473">
    <property type="entry name" value="MFS general substrate transporter"/>
    <property type="match status" value="1"/>
</dbReference>
<feature type="region of interest" description="Disordered" evidence="8">
    <location>
        <begin position="1"/>
        <end position="24"/>
    </location>
</feature>
<dbReference type="AlphaFoldDB" id="J3P8G2"/>
<evidence type="ECO:0000256" key="8">
    <source>
        <dbReference type="SAM" id="MobiDB-lite"/>
    </source>
</evidence>
<dbReference type="GeneID" id="20350254"/>
<keyword evidence="5 9" id="KW-1133">Transmembrane helix</keyword>
<dbReference type="InterPro" id="IPR005828">
    <property type="entry name" value="MFS_sugar_transport-like"/>
</dbReference>
<feature type="transmembrane region" description="Helical" evidence="9">
    <location>
        <begin position="150"/>
        <end position="169"/>
    </location>
</feature>
<dbReference type="Pfam" id="PF00083">
    <property type="entry name" value="Sugar_tr"/>
    <property type="match status" value="1"/>
</dbReference>
<keyword evidence="6 9" id="KW-0472">Membrane</keyword>
<protein>
    <submittedName>
        <fullName evidence="11">Maltose permease MAL31</fullName>
    </submittedName>
</protein>
<dbReference type="InterPro" id="IPR036259">
    <property type="entry name" value="MFS_trans_sf"/>
</dbReference>
<accession>J3P8G2</accession>